<keyword evidence="7" id="KW-1185">Reference proteome</keyword>
<dbReference type="InterPro" id="IPR006059">
    <property type="entry name" value="SBP"/>
</dbReference>
<reference evidence="6" key="1">
    <citation type="submission" date="2020-09" db="EMBL/GenBank/DDBJ databases">
        <title>A novel bacterium of genus Paenibacillus, isolated from South China Sea.</title>
        <authorList>
            <person name="Huang H."/>
            <person name="Mo K."/>
            <person name="Hu Y."/>
        </authorList>
    </citation>
    <scope>NUCLEOTIDE SEQUENCE</scope>
    <source>
        <strain evidence="6">IB182363</strain>
    </source>
</reference>
<dbReference type="Proteomes" id="UP000639396">
    <property type="component" value="Unassembled WGS sequence"/>
</dbReference>
<dbReference type="Pfam" id="PF01547">
    <property type="entry name" value="SBP_bac_1"/>
    <property type="match status" value="1"/>
</dbReference>
<keyword evidence="3" id="KW-0472">Membrane</keyword>
<evidence type="ECO:0000256" key="1">
    <source>
        <dbReference type="ARBA" id="ARBA00022475"/>
    </source>
</evidence>
<dbReference type="EMBL" id="JACXJA010000015">
    <property type="protein sequence ID" value="MBD2862865.1"/>
    <property type="molecule type" value="Genomic_DNA"/>
</dbReference>
<keyword evidence="4" id="KW-0564">Palmitate</keyword>
<keyword evidence="5" id="KW-0449">Lipoprotein</keyword>
<dbReference type="SUPFAM" id="SSF53850">
    <property type="entry name" value="Periplasmic binding protein-like II"/>
    <property type="match status" value="1"/>
</dbReference>
<dbReference type="AlphaFoldDB" id="A0A927GZP5"/>
<keyword evidence="1" id="KW-1003">Cell membrane</keyword>
<evidence type="ECO:0000256" key="3">
    <source>
        <dbReference type="ARBA" id="ARBA00023136"/>
    </source>
</evidence>
<evidence type="ECO:0000256" key="2">
    <source>
        <dbReference type="ARBA" id="ARBA00022729"/>
    </source>
</evidence>
<dbReference type="PANTHER" id="PTHR43649:SF33">
    <property type="entry name" value="POLYGALACTURONAN_RHAMNOGALACTURONAN-BINDING PROTEIN YTCQ"/>
    <property type="match status" value="1"/>
</dbReference>
<dbReference type="InterPro" id="IPR050490">
    <property type="entry name" value="Bact_solute-bd_prot1"/>
</dbReference>
<keyword evidence="2" id="KW-0732">Signal</keyword>
<evidence type="ECO:0000256" key="4">
    <source>
        <dbReference type="ARBA" id="ARBA00023139"/>
    </source>
</evidence>
<dbReference type="Gene3D" id="3.40.190.10">
    <property type="entry name" value="Periplasmic binding protein-like II"/>
    <property type="match status" value="1"/>
</dbReference>
<name>A0A927GZP5_9BACL</name>
<protein>
    <submittedName>
        <fullName evidence="6">Carbohydrate ABC transporter substrate-binding protein</fullName>
    </submittedName>
</protein>
<gene>
    <name evidence="6" type="ORF">IDH45_12810</name>
</gene>
<evidence type="ECO:0000313" key="7">
    <source>
        <dbReference type="Proteomes" id="UP000639396"/>
    </source>
</evidence>
<organism evidence="6 7">
    <name type="scientific">Paenibacillus oceani</name>
    <dbReference type="NCBI Taxonomy" id="2772510"/>
    <lineage>
        <taxon>Bacteria</taxon>
        <taxon>Bacillati</taxon>
        <taxon>Bacillota</taxon>
        <taxon>Bacilli</taxon>
        <taxon>Bacillales</taxon>
        <taxon>Paenibacillaceae</taxon>
        <taxon>Paenibacillus</taxon>
    </lineage>
</organism>
<comment type="caution">
    <text evidence="6">The sequence shown here is derived from an EMBL/GenBank/DDBJ whole genome shotgun (WGS) entry which is preliminary data.</text>
</comment>
<proteinExistence type="predicted"/>
<accession>A0A927GZP5</accession>
<evidence type="ECO:0000256" key="5">
    <source>
        <dbReference type="ARBA" id="ARBA00023288"/>
    </source>
</evidence>
<dbReference type="PROSITE" id="PS51257">
    <property type="entry name" value="PROKAR_LIPOPROTEIN"/>
    <property type="match status" value="1"/>
</dbReference>
<evidence type="ECO:0000313" key="6">
    <source>
        <dbReference type="EMBL" id="MBD2862865.1"/>
    </source>
</evidence>
<dbReference type="RefSeq" id="WP_190928142.1">
    <property type="nucleotide sequence ID" value="NZ_JACXJA010000015.1"/>
</dbReference>
<dbReference type="PANTHER" id="PTHR43649">
    <property type="entry name" value="ARABINOSE-BINDING PROTEIN-RELATED"/>
    <property type="match status" value="1"/>
</dbReference>
<sequence>MKTKIAFLATVGGMLLAAACGPKAIEESNGESQPETGLTVGHLAKQAAEPQVELVFTASARVSIEQFMEQHGGKEIQKKFPNTKITFLPGGDLQTLVTTKQHFDILLSSVGLTPSSLLTYDLQSDISDLIAKTKYDLSRLEPSTIEIQRQLANGGIYGLPVNTVSSALFYNKDLFDRFGVGYPTDRMTWNELFELTKRMTRSEGGVRYSGLTIAFQHLMFLNQLSAPHLDPVTNKARFTDADFTRAFENMARFYRIPGNGLTKNTFSLPEQKSLFNKEQTAAMHLTLSSLGVDNIGMNWDMVRTPVFPDKPDTGPQSYPSYFYLTSMSKQRDAAFQVLAYITSDEFQEWQAKNGVPTILNDQTRVMTDFGINQPLYKGKNIKAILPEKFAGPTLKPRYQSMADKEVLNALGEYSAGKDVNSALREAAERADRTIAAEAGK</sequence>